<proteinExistence type="predicted"/>
<dbReference type="WBParaSite" id="SBAD_0000405301-mRNA-1">
    <property type="protein sequence ID" value="SBAD_0000405301-mRNA-1"/>
    <property type="gene ID" value="SBAD_0000405301"/>
</dbReference>
<evidence type="ECO:0000313" key="4">
    <source>
        <dbReference type="WBParaSite" id="SBAD_0000405301-mRNA-1"/>
    </source>
</evidence>
<evidence type="ECO:0000256" key="1">
    <source>
        <dbReference type="SAM" id="MobiDB-lite"/>
    </source>
</evidence>
<gene>
    <name evidence="2" type="ORF">SBAD_LOCUS3879</name>
</gene>
<dbReference type="EMBL" id="UZAM01008003">
    <property type="protein sequence ID" value="VDP02662.1"/>
    <property type="molecule type" value="Genomic_DNA"/>
</dbReference>
<evidence type="ECO:0000313" key="2">
    <source>
        <dbReference type="EMBL" id="VDP02662.1"/>
    </source>
</evidence>
<organism evidence="4">
    <name type="scientific">Soboliphyme baturini</name>
    <dbReference type="NCBI Taxonomy" id="241478"/>
    <lineage>
        <taxon>Eukaryota</taxon>
        <taxon>Metazoa</taxon>
        <taxon>Ecdysozoa</taxon>
        <taxon>Nematoda</taxon>
        <taxon>Enoplea</taxon>
        <taxon>Dorylaimia</taxon>
        <taxon>Dioctophymatida</taxon>
        <taxon>Dioctophymatoidea</taxon>
        <taxon>Soboliphymatidae</taxon>
        <taxon>Soboliphyme</taxon>
    </lineage>
</organism>
<dbReference type="AlphaFoldDB" id="A0A183IJT3"/>
<dbReference type="InterPro" id="IPR031630">
    <property type="entry name" value="CCDC117"/>
</dbReference>
<name>A0A183IJT3_9BILA</name>
<feature type="region of interest" description="Disordered" evidence="1">
    <location>
        <begin position="63"/>
        <end position="82"/>
    </location>
</feature>
<feature type="region of interest" description="Disordered" evidence="1">
    <location>
        <begin position="134"/>
        <end position="159"/>
    </location>
</feature>
<feature type="region of interest" description="Disordered" evidence="1">
    <location>
        <begin position="180"/>
        <end position="203"/>
    </location>
</feature>
<protein>
    <submittedName>
        <fullName evidence="4">Snurportin-1</fullName>
    </submittedName>
</protein>
<accession>A0A183IJT3</accession>
<sequence>MITRRQVKRLGHPNNVESVRKKVRREERMSKQLRGLHLSESRPSDERFFMKKPYETFEEMELRIIDSDSDEDEEKDDEGLLTSKRDVVLLSDELKDVLKSKSSHIFRNSVPEMEIPCTDVVLWKPLNLLKYSEDGQKVEEASSSGEEEDEIKVPMPIPKVPQPEYAMSMVLNNHRISKFSSPDPVGAHDIISNQESDAMELDT</sequence>
<keyword evidence="3" id="KW-1185">Reference proteome</keyword>
<dbReference type="Proteomes" id="UP000270296">
    <property type="component" value="Unassembled WGS sequence"/>
</dbReference>
<reference evidence="2 3" key="2">
    <citation type="submission" date="2018-11" db="EMBL/GenBank/DDBJ databases">
        <authorList>
            <consortium name="Pathogen Informatics"/>
        </authorList>
    </citation>
    <scope>NUCLEOTIDE SEQUENCE [LARGE SCALE GENOMIC DNA]</scope>
</reference>
<reference evidence="4" key="1">
    <citation type="submission" date="2016-06" db="UniProtKB">
        <authorList>
            <consortium name="WormBaseParasite"/>
        </authorList>
    </citation>
    <scope>IDENTIFICATION</scope>
</reference>
<feature type="compositionally biased region" description="Acidic residues" evidence="1">
    <location>
        <begin position="67"/>
        <end position="79"/>
    </location>
</feature>
<dbReference type="Pfam" id="PF15810">
    <property type="entry name" value="CCDC117"/>
    <property type="match status" value="1"/>
</dbReference>
<evidence type="ECO:0000313" key="3">
    <source>
        <dbReference type="Proteomes" id="UP000270296"/>
    </source>
</evidence>